<dbReference type="SUPFAM" id="SSF49764">
    <property type="entry name" value="HSP20-like chaperones"/>
    <property type="match status" value="1"/>
</dbReference>
<evidence type="ECO:0000256" key="1">
    <source>
        <dbReference type="ARBA" id="ARBA00008509"/>
    </source>
</evidence>
<dbReference type="PROSITE" id="PS51048">
    <property type="entry name" value="SGS"/>
    <property type="match status" value="1"/>
</dbReference>
<name>A0A0J6I880_COCPO</name>
<feature type="compositionally biased region" description="Acidic residues" evidence="2">
    <location>
        <begin position="399"/>
        <end position="411"/>
    </location>
</feature>
<protein>
    <submittedName>
        <fullName evidence="5">SGT1 protein</fullName>
    </submittedName>
</protein>
<evidence type="ECO:0000313" key="6">
    <source>
        <dbReference type="Proteomes" id="UP000054567"/>
    </source>
</evidence>
<proteinExistence type="inferred from homology"/>
<dbReference type="VEuPathDB" id="FungiDB:CPAG_04015"/>
<feature type="region of interest" description="Disordered" evidence="2">
    <location>
        <begin position="334"/>
        <end position="419"/>
    </location>
</feature>
<dbReference type="Gene3D" id="2.60.40.790">
    <property type="match status" value="1"/>
</dbReference>
<dbReference type="CDD" id="cd06466">
    <property type="entry name" value="p23_CS_SGT1_like"/>
    <property type="match status" value="1"/>
</dbReference>
<dbReference type="InterPro" id="IPR007699">
    <property type="entry name" value="SGS_dom"/>
</dbReference>
<feature type="compositionally biased region" description="Polar residues" evidence="2">
    <location>
        <begin position="200"/>
        <end position="218"/>
    </location>
</feature>
<reference evidence="5 6" key="1">
    <citation type="submission" date="2007-06" db="EMBL/GenBank/DDBJ databases">
        <title>The Genome Sequence of Coccidioides posadasii RMSCC_3488.</title>
        <authorList>
            <consortium name="Coccidioides Genome Resources Consortium"/>
            <consortium name="The Broad Institute Genome Sequencing Platform"/>
            <person name="Henn M.R."/>
            <person name="Sykes S."/>
            <person name="Young S."/>
            <person name="Jaffe D."/>
            <person name="Berlin A."/>
            <person name="Alvarez P."/>
            <person name="Butler J."/>
            <person name="Gnerre S."/>
            <person name="Grabherr M."/>
            <person name="Mauceli E."/>
            <person name="Brockman W."/>
            <person name="Kodira C."/>
            <person name="Alvarado L."/>
            <person name="Zeng Q."/>
            <person name="Crawford M."/>
            <person name="Antoine C."/>
            <person name="Devon K."/>
            <person name="Galgiani J."/>
            <person name="Orsborn K."/>
            <person name="Lewis M.L."/>
            <person name="Nusbaum C."/>
            <person name="Galagan J."/>
            <person name="Birren B."/>
        </authorList>
    </citation>
    <scope>NUCLEOTIDE SEQUENCE [LARGE SCALE GENOMIC DNA]</scope>
    <source>
        <strain evidence="5 6">RMSCC 3488</strain>
    </source>
</reference>
<feature type="compositionally biased region" description="Low complexity" evidence="2">
    <location>
        <begin position="229"/>
        <end position="242"/>
    </location>
</feature>
<organism evidence="5 6">
    <name type="scientific">Coccidioides posadasii RMSCC 3488</name>
    <dbReference type="NCBI Taxonomy" id="454284"/>
    <lineage>
        <taxon>Eukaryota</taxon>
        <taxon>Fungi</taxon>
        <taxon>Dikarya</taxon>
        <taxon>Ascomycota</taxon>
        <taxon>Pezizomycotina</taxon>
        <taxon>Eurotiomycetes</taxon>
        <taxon>Eurotiomycetidae</taxon>
        <taxon>Onygenales</taxon>
        <taxon>Onygenaceae</taxon>
        <taxon>Coccidioides</taxon>
    </lineage>
</organism>
<dbReference type="AlphaFoldDB" id="A0A0J6I880"/>
<accession>A0A0J6I880</accession>
<reference evidence="6" key="2">
    <citation type="journal article" date="2009" name="Genome Res.">
        <title>Comparative genomic analyses of the human fungal pathogens Coccidioides and their relatives.</title>
        <authorList>
            <person name="Sharpton T.J."/>
            <person name="Stajich J.E."/>
            <person name="Rounsley S.D."/>
            <person name="Gardner M.J."/>
            <person name="Wortman J.R."/>
            <person name="Jordar V.S."/>
            <person name="Maiti R."/>
            <person name="Kodira C.D."/>
            <person name="Neafsey D.E."/>
            <person name="Zeng Q."/>
            <person name="Hung C.-Y."/>
            <person name="McMahan C."/>
            <person name="Muszewska A."/>
            <person name="Grynberg M."/>
            <person name="Mandel M.A."/>
            <person name="Kellner E.M."/>
            <person name="Barker B.M."/>
            <person name="Galgiani J.N."/>
            <person name="Orbach M.J."/>
            <person name="Kirkland T.N."/>
            <person name="Cole G.T."/>
            <person name="Henn M.R."/>
            <person name="Birren B.W."/>
            <person name="Taylor J.W."/>
        </authorList>
    </citation>
    <scope>NUCLEOTIDE SEQUENCE [LARGE SCALE GENOMIC DNA]</scope>
    <source>
        <strain evidence="6">RMSCC 3488</strain>
    </source>
</reference>
<dbReference type="InterPro" id="IPR007052">
    <property type="entry name" value="CS_dom"/>
</dbReference>
<feature type="domain" description="SGS" evidence="3">
    <location>
        <begin position="367"/>
        <end position="467"/>
    </location>
</feature>
<feature type="region of interest" description="Disordered" evidence="2">
    <location>
        <begin position="444"/>
        <end position="467"/>
    </location>
</feature>
<dbReference type="PROSITE" id="PS51203">
    <property type="entry name" value="CS"/>
    <property type="match status" value="1"/>
</dbReference>
<comment type="similarity">
    <text evidence="1">Belongs to the SGT1 family.</text>
</comment>
<dbReference type="Pfam" id="PF04969">
    <property type="entry name" value="CS"/>
    <property type="match status" value="1"/>
</dbReference>
<evidence type="ECO:0000256" key="2">
    <source>
        <dbReference type="SAM" id="MobiDB-lite"/>
    </source>
</evidence>
<dbReference type="Proteomes" id="UP000054567">
    <property type="component" value="Unassembled WGS sequence"/>
</dbReference>
<dbReference type="Gene3D" id="1.25.40.10">
    <property type="entry name" value="Tetratricopeptide repeat domain"/>
    <property type="match status" value="1"/>
</dbReference>
<evidence type="ECO:0000259" key="4">
    <source>
        <dbReference type="PROSITE" id="PS51203"/>
    </source>
</evidence>
<dbReference type="GO" id="GO:0051087">
    <property type="term" value="F:protein-folding chaperone binding"/>
    <property type="evidence" value="ECO:0007669"/>
    <property type="project" value="InterPro"/>
</dbReference>
<gene>
    <name evidence="5" type="ORF">CPAG_04015</name>
</gene>
<dbReference type="Pfam" id="PF05002">
    <property type="entry name" value="SGS"/>
    <property type="match status" value="1"/>
</dbReference>
<feature type="domain" description="CS" evidence="4">
    <location>
        <begin position="246"/>
        <end position="337"/>
    </location>
</feature>
<evidence type="ECO:0000313" key="5">
    <source>
        <dbReference type="EMBL" id="KMM67682.1"/>
    </source>
</evidence>
<feature type="compositionally biased region" description="Basic and acidic residues" evidence="2">
    <location>
        <begin position="378"/>
        <end position="387"/>
    </location>
</feature>
<feature type="region of interest" description="Disordered" evidence="2">
    <location>
        <begin position="194"/>
        <end position="247"/>
    </location>
</feature>
<evidence type="ECO:0000259" key="3">
    <source>
        <dbReference type="PROSITE" id="PS51048"/>
    </source>
</evidence>
<dbReference type="InterPro" id="IPR011990">
    <property type="entry name" value="TPR-like_helical_dom_sf"/>
</dbReference>
<dbReference type="InterPro" id="IPR008978">
    <property type="entry name" value="HSP20-like_chaperone"/>
</dbReference>
<dbReference type="SUPFAM" id="SSF48452">
    <property type="entry name" value="TPR-like"/>
    <property type="match status" value="1"/>
</dbReference>
<sequence length="467" mass="50708">MDEAAQGAKALTASDFPSAIKHFTRALTVNPHATNYYVKRSTAFSRLKPEDGGPNGEAALRDAEMAVALGIQRARRELIIAGQMRRAIVLYQLGRFGDADFLFKILRNKLGNAADTNSKDKAMAAMGLTDATAATRDSSVKDQELQIWEVKVKSQLSKLAPGDEKANVTIAEIPSVVVPDTAVLKELHQAQLREMESGVEPSSLQVENKTQGQQNQQETPDKAAHGTPSESQSQSAQVSTSQGPVTAKHRHEWYQNHNTVVVTLYAKGVPKDKAEIEIQEHSLSISFPTSTGSDFTFDLDPLYAAVDTTASRYSIMSTKIEIILHKKQPGQKWASLEGTMGPAAQSTTSPSFPLPSVPASAPTKAPSYPTSARGGAKNWDKIAADLSKKKKSNSGDQGKDEDMDSDLEEYNSGDPVDGFFKKLYANADDDTRRAMMKSYYESKGTALSTNWSEVSKGPVQEHPPSDD</sequence>
<dbReference type="EMBL" id="DS268110">
    <property type="protein sequence ID" value="KMM67682.1"/>
    <property type="molecule type" value="Genomic_DNA"/>
</dbReference>
<reference evidence="6" key="3">
    <citation type="journal article" date="2010" name="Genome Res.">
        <title>Population genomic sequencing of Coccidioides fungi reveals recent hybridization and transposon control.</title>
        <authorList>
            <person name="Neafsey D.E."/>
            <person name="Barker B.M."/>
            <person name="Sharpton T.J."/>
            <person name="Stajich J.E."/>
            <person name="Park D.J."/>
            <person name="Whiston E."/>
            <person name="Hung C.-Y."/>
            <person name="McMahan C."/>
            <person name="White J."/>
            <person name="Sykes S."/>
            <person name="Heiman D."/>
            <person name="Young S."/>
            <person name="Zeng Q."/>
            <person name="Abouelleil A."/>
            <person name="Aftuck L."/>
            <person name="Bessette D."/>
            <person name="Brown A."/>
            <person name="FitzGerald M."/>
            <person name="Lui A."/>
            <person name="Macdonald J.P."/>
            <person name="Priest M."/>
            <person name="Orbach M.J."/>
            <person name="Galgiani J.N."/>
            <person name="Kirkland T.N."/>
            <person name="Cole G.T."/>
            <person name="Birren B.W."/>
            <person name="Henn M.R."/>
            <person name="Taylor J.W."/>
            <person name="Rounsley S.D."/>
        </authorList>
    </citation>
    <scope>NUCLEOTIDE SEQUENCE [LARGE SCALE GENOMIC DNA]</scope>
    <source>
        <strain evidence="6">RMSCC 3488</strain>
    </source>
</reference>
<dbReference type="OrthoDB" id="1898560at2759"/>
<dbReference type="PANTHER" id="PTHR45862">
    <property type="entry name" value="PROTEIN SGT1 HOMOLOG"/>
    <property type="match status" value="1"/>
</dbReference>
<dbReference type="InterPro" id="IPR044563">
    <property type="entry name" value="Sgt1-like"/>
</dbReference>